<name>A0A699YY91_HAELA</name>
<accession>A0A699YY91</accession>
<dbReference type="EMBL" id="BLLF01000453">
    <property type="protein sequence ID" value="GFH11966.1"/>
    <property type="molecule type" value="Genomic_DNA"/>
</dbReference>
<organism evidence="1 2">
    <name type="scientific">Haematococcus lacustris</name>
    <name type="common">Green alga</name>
    <name type="synonym">Haematococcus pluvialis</name>
    <dbReference type="NCBI Taxonomy" id="44745"/>
    <lineage>
        <taxon>Eukaryota</taxon>
        <taxon>Viridiplantae</taxon>
        <taxon>Chlorophyta</taxon>
        <taxon>core chlorophytes</taxon>
        <taxon>Chlorophyceae</taxon>
        <taxon>CS clade</taxon>
        <taxon>Chlamydomonadales</taxon>
        <taxon>Haematococcaceae</taxon>
        <taxon>Haematococcus</taxon>
    </lineage>
</organism>
<comment type="caution">
    <text evidence="1">The sequence shown here is derived from an EMBL/GenBank/DDBJ whole genome shotgun (WGS) entry which is preliminary data.</text>
</comment>
<sequence length="134" mass="14076">MPPSAWLPSVAAGPSDTSHLAECDAAVQYGYQYTAPRENHHEHHVFKLDMAIMPQGCRDQHQLGAAELDAGTGCAAAVPGAPQQLPGRAGLVQQCSSDQQPVCLADVPHSSLEQLPGCLVNTGMQYEGATSILT</sequence>
<dbReference type="AlphaFoldDB" id="A0A699YY91"/>
<keyword evidence="2" id="KW-1185">Reference proteome</keyword>
<proteinExistence type="predicted"/>
<gene>
    <name evidence="1" type="ORF">HaLaN_07570</name>
</gene>
<evidence type="ECO:0000313" key="1">
    <source>
        <dbReference type="EMBL" id="GFH11966.1"/>
    </source>
</evidence>
<reference evidence="1 2" key="1">
    <citation type="submission" date="2020-02" db="EMBL/GenBank/DDBJ databases">
        <title>Draft genome sequence of Haematococcus lacustris strain NIES-144.</title>
        <authorList>
            <person name="Morimoto D."/>
            <person name="Nakagawa S."/>
            <person name="Yoshida T."/>
            <person name="Sawayama S."/>
        </authorList>
    </citation>
    <scope>NUCLEOTIDE SEQUENCE [LARGE SCALE GENOMIC DNA]</scope>
    <source>
        <strain evidence="1 2">NIES-144</strain>
    </source>
</reference>
<dbReference type="Proteomes" id="UP000485058">
    <property type="component" value="Unassembled WGS sequence"/>
</dbReference>
<protein>
    <submittedName>
        <fullName evidence="1">Uncharacterized protein</fullName>
    </submittedName>
</protein>
<evidence type="ECO:0000313" key="2">
    <source>
        <dbReference type="Proteomes" id="UP000485058"/>
    </source>
</evidence>